<sequence>MDFKKIALSSAITAILAGCGADDQAYELQERDAKEIAVKDLKDGRWFYVPTTGAAPRFALNQFPFLQGMGRYVELCFTKTGLEVRAFDKNYPESSLPKDENNYCTEQDIVGSDDLVNFAQVLEIPGDFAAYRCKEDAYDDCTNTEEINEDKSLDYRKKTHFTPKPEELIVSEFNWEDLYGLKDGITEQGTAKVTSWDFDPENGILNFELERTFQIDLENLSDYINFSTKSSLEEALVDGAFKARFYYSLVHESVVASDNYQPVMYPVGDENDIGFFTTQTKKLNPITNKYDRDVVYLNRFNPDNGTIKYYLTDNFFEEKNKLFLDSTIQTINKMNKALSLFGNDAGKPAIEIVNSTAPAGIHPGDLRYNIINLVDEPLANGLLGYGPSVANPVTGEIIKAHVNQYAGVARTGVPYYWDNLARFYNRNQLSMNGLPALPTEEGAAPAVTEVESRIQQLSTMAAMSKLPQVDDVAPALTKEELTGDRTPSQGPTILTKNFSDNMDFEDVVAAEENRLAFWSENNVYPIEASWVSSTSKAMLDNLKFDDDRYFNIKVDDNGIETSRELRRWKYLPKDLQQEAADAITVATYSNTLVHELGHNVGLRHNFKGSNDKENYYTLEQAHALGLNNIPAYSSTMDYAPSMLDETPTWGLYDIAAFKFGYGRKVETIQDSSSPMPAAVANPGDEGTDEEKAAYQQYLAALQTYQQGFANRFGNNVDNDSLMVCSEIMTLSGDQAGKSLYNCDFSRFDIAALSDDPEDYEKTRYGVLYYLDNVHNIERKSYGFCTDGNVSLNSDCNRFDEGTSLNEIVAYEWQSYLDSYDRRNLAEYSTNGLFTSDYSSYIIRRYREMTSIRDKMEDLERIDDLYNNLGLTSSTDKPGDFLMRIASNDTYCKEPGAEGNYWFCDYADGGMKAAAYFLDVLATPEHQCVIENKTGAQKVISFGQLLNNNSHLLPANFDLIDASCFDEKTAEFIEDSNKGYSAVAETKNGRFLNSIGSFNPDYPWSNAVSVLGSWPDKALASYFLARRFSTRDTDEVSFASLLDLPGVQEQYENIISNIISNEGLNTPVALVDAKGDAYNNLKGVEVQLHVTERMESLSPLPRGIEEFFDISSRSRQRIGDLILNMGVSQMQSDDYTVKSLGKAQLDVFTKQQDRYGLIAGDKVEFVIDGETYVATKSNKLAYQYASQLVTTDGYALKVYLDGYDRVELAKIANSIDTAWGSFRTDLPASYHSPVLLLDAPLIHSMKVTIDADLASNVDTFERSFNNFLNTNISSGDLVYDSEAGTVQYKGGTVHDVVKVYGTYVDAMLLIINNFNDSMMFAVDNVHAGYVAASDADKELWLKDVDLIKAYVDGDISSVAGKYYELLDRLPDVADIKARKKGTL</sequence>
<reference evidence="1" key="1">
    <citation type="submission" date="2022-01" db="EMBL/GenBank/DDBJ databases">
        <title>Alginate degradation mechanism of Vibrio pelagius WXL662.</title>
        <authorList>
            <person name="He X."/>
        </authorList>
    </citation>
    <scope>NUCLEOTIDE SEQUENCE</scope>
    <source>
        <strain evidence="1">WXL662</strain>
    </source>
</reference>
<keyword evidence="1" id="KW-0482">Metalloprotease</keyword>
<dbReference type="RefSeq" id="WP_255230409.1">
    <property type="nucleotide sequence ID" value="NZ_CP090614.1"/>
</dbReference>
<accession>A0ABY5G3L4</accession>
<keyword evidence="2" id="KW-1185">Reference proteome</keyword>
<dbReference type="SUPFAM" id="SSF55486">
    <property type="entry name" value="Metalloproteases ('zincins'), catalytic domain"/>
    <property type="match status" value="2"/>
</dbReference>
<dbReference type="GO" id="GO:0008237">
    <property type="term" value="F:metallopeptidase activity"/>
    <property type="evidence" value="ECO:0007669"/>
    <property type="project" value="UniProtKB-KW"/>
</dbReference>
<dbReference type="EMBL" id="CP090614">
    <property type="protein sequence ID" value="UTT84462.1"/>
    <property type="molecule type" value="Genomic_DNA"/>
</dbReference>
<dbReference type="PANTHER" id="PTHR38478">
    <property type="entry name" value="PEPTIDASE M1A AND M12B"/>
    <property type="match status" value="1"/>
</dbReference>
<keyword evidence="1" id="KW-0378">Hydrolase</keyword>
<protein>
    <submittedName>
        <fullName evidence="1">M66 family metalloprotease</fullName>
    </submittedName>
</protein>
<dbReference type="InterPro" id="IPR024079">
    <property type="entry name" value="MetalloPept_cat_dom_sf"/>
</dbReference>
<keyword evidence="1" id="KW-0645">Protease</keyword>
<dbReference type="Proteomes" id="UP001059120">
    <property type="component" value="Chromosome 1"/>
</dbReference>
<organism evidence="1 2">
    <name type="scientific">Vibrio pelagius</name>
    <dbReference type="NCBI Taxonomy" id="28169"/>
    <lineage>
        <taxon>Bacteria</taxon>
        <taxon>Pseudomonadati</taxon>
        <taxon>Pseudomonadota</taxon>
        <taxon>Gammaproteobacteria</taxon>
        <taxon>Vibrionales</taxon>
        <taxon>Vibrionaceae</taxon>
        <taxon>Vibrio</taxon>
    </lineage>
</organism>
<gene>
    <name evidence="1" type="ORF">LZI70_12360</name>
</gene>
<dbReference type="Gene3D" id="3.40.390.10">
    <property type="entry name" value="Collagenase (Catalytic Domain)"/>
    <property type="match status" value="1"/>
</dbReference>
<dbReference type="PROSITE" id="PS51257">
    <property type="entry name" value="PROKAR_LIPOPROTEIN"/>
    <property type="match status" value="1"/>
</dbReference>
<evidence type="ECO:0000313" key="1">
    <source>
        <dbReference type="EMBL" id="UTT84462.1"/>
    </source>
</evidence>
<dbReference type="Pfam" id="PF10462">
    <property type="entry name" value="Peptidase_M66"/>
    <property type="match status" value="1"/>
</dbReference>
<evidence type="ECO:0000313" key="2">
    <source>
        <dbReference type="Proteomes" id="UP001059120"/>
    </source>
</evidence>
<proteinExistence type="predicted"/>
<dbReference type="PANTHER" id="PTHR38478:SF1">
    <property type="entry name" value="ZINC DEPENDENT METALLOPROTEASE DOMAIN LIPOPROTEIN"/>
    <property type="match status" value="1"/>
</dbReference>
<name>A0ABY5G3L4_VIBPE</name>